<evidence type="ECO:0000256" key="3">
    <source>
        <dbReference type="ARBA" id="ARBA00022989"/>
    </source>
</evidence>
<dbReference type="GO" id="GO:0012505">
    <property type="term" value="C:endomembrane system"/>
    <property type="evidence" value="ECO:0007669"/>
    <property type="project" value="UniProtKB-SubCell"/>
</dbReference>
<dbReference type="InterPro" id="IPR010652">
    <property type="entry name" value="DUF1232"/>
</dbReference>
<dbReference type="EMBL" id="HBGQ01055047">
    <property type="protein sequence ID" value="CAD9457141.1"/>
    <property type="molecule type" value="Transcribed_RNA"/>
</dbReference>
<dbReference type="Pfam" id="PF06803">
    <property type="entry name" value="DUF1232"/>
    <property type="match status" value="1"/>
</dbReference>
<reference evidence="7" key="1">
    <citation type="submission" date="2021-01" db="EMBL/GenBank/DDBJ databases">
        <authorList>
            <person name="Corre E."/>
            <person name="Pelletier E."/>
            <person name="Niang G."/>
            <person name="Scheremetjew M."/>
            <person name="Finn R."/>
            <person name="Kale V."/>
            <person name="Holt S."/>
            <person name="Cochrane G."/>
            <person name="Meng A."/>
            <person name="Brown T."/>
            <person name="Cohen L."/>
        </authorList>
    </citation>
    <scope>NUCLEOTIDE SEQUENCE</scope>
    <source>
        <strain evidence="7">CCMP2222</strain>
    </source>
</reference>
<feature type="domain" description="DUF1232" evidence="6">
    <location>
        <begin position="12"/>
        <end position="45"/>
    </location>
</feature>
<name>A0A7S2DMP9_9DINO</name>
<evidence type="ECO:0000256" key="2">
    <source>
        <dbReference type="ARBA" id="ARBA00022692"/>
    </source>
</evidence>
<feature type="transmembrane region" description="Helical" evidence="5">
    <location>
        <begin position="31"/>
        <end position="56"/>
    </location>
</feature>
<evidence type="ECO:0000313" key="7">
    <source>
        <dbReference type="EMBL" id="CAD9457141.1"/>
    </source>
</evidence>
<feature type="transmembrane region" description="Helical" evidence="5">
    <location>
        <begin position="77"/>
        <end position="97"/>
    </location>
</feature>
<feature type="transmembrane region" description="Helical" evidence="5">
    <location>
        <begin position="109"/>
        <end position="130"/>
    </location>
</feature>
<proteinExistence type="predicted"/>
<comment type="subcellular location">
    <subcellularLocation>
        <location evidence="1">Endomembrane system</location>
        <topology evidence="1">Multi-pass membrane protein</topology>
    </subcellularLocation>
</comment>
<protein>
    <recommendedName>
        <fullName evidence="6">DUF1232 domain-containing protein</fullName>
    </recommendedName>
</protein>
<evidence type="ECO:0000256" key="1">
    <source>
        <dbReference type="ARBA" id="ARBA00004127"/>
    </source>
</evidence>
<keyword evidence="2 5" id="KW-0812">Transmembrane</keyword>
<evidence type="ECO:0000259" key="6">
    <source>
        <dbReference type="Pfam" id="PF06803"/>
    </source>
</evidence>
<accession>A0A7S2DMP9</accession>
<sequence>MQEEDVGLLPRLLGGVALAYALSPIDLIPDFIPVLGLLDDLLLLPGLIWLALRLVPPDVLERARARAQEEPLRLSKNWGMAALVLAIWDALFIWLIRCALQQWQPHAAWSGRALGASLVVLVGLELVWAVKELRDERRREQQRLLSMSASA</sequence>
<gene>
    <name evidence="7" type="ORF">AAND1436_LOCUS26717</name>
</gene>
<keyword evidence="3 5" id="KW-1133">Transmembrane helix</keyword>
<organism evidence="7">
    <name type="scientific">Alexandrium andersonii</name>
    <dbReference type="NCBI Taxonomy" id="327968"/>
    <lineage>
        <taxon>Eukaryota</taxon>
        <taxon>Sar</taxon>
        <taxon>Alveolata</taxon>
        <taxon>Dinophyceae</taxon>
        <taxon>Gonyaulacales</taxon>
        <taxon>Pyrocystaceae</taxon>
        <taxon>Alexandrium</taxon>
    </lineage>
</organism>
<keyword evidence="4 5" id="KW-0472">Membrane</keyword>
<evidence type="ECO:0000256" key="4">
    <source>
        <dbReference type="ARBA" id="ARBA00023136"/>
    </source>
</evidence>
<dbReference type="AlphaFoldDB" id="A0A7S2DMP9"/>
<evidence type="ECO:0000256" key="5">
    <source>
        <dbReference type="SAM" id="Phobius"/>
    </source>
</evidence>